<feature type="domain" description="Thioredoxin" evidence="2">
    <location>
        <begin position="258"/>
        <end position="400"/>
    </location>
</feature>
<keyword evidence="4" id="KW-1185">Reference proteome</keyword>
<dbReference type="EMBL" id="SRSO01000001">
    <property type="protein sequence ID" value="TGV04881.1"/>
    <property type="molecule type" value="Genomic_DNA"/>
</dbReference>
<gene>
    <name evidence="3" type="ORF">EM932_01800</name>
</gene>
<dbReference type="InterPro" id="IPR025380">
    <property type="entry name" value="DUF4369"/>
</dbReference>
<evidence type="ECO:0000256" key="1">
    <source>
        <dbReference type="SAM" id="Coils"/>
    </source>
</evidence>
<dbReference type="InterPro" id="IPR013766">
    <property type="entry name" value="Thioredoxin_domain"/>
</dbReference>
<reference evidence="3 4" key="1">
    <citation type="submission" date="2019-04" db="EMBL/GenBank/DDBJ databases">
        <authorList>
            <person name="Liu A."/>
        </authorList>
    </citation>
    <scope>NUCLEOTIDE SEQUENCE [LARGE SCALE GENOMIC DNA]</scope>
    <source>
        <strain evidence="3 4">RZ03</strain>
    </source>
</reference>
<comment type="caution">
    <text evidence="3">The sequence shown here is derived from an EMBL/GenBank/DDBJ whole genome shotgun (WGS) entry which is preliminary data.</text>
</comment>
<accession>A0A4S1E2B6</accession>
<dbReference type="PANTHER" id="PTHR42852">
    <property type="entry name" value="THIOL:DISULFIDE INTERCHANGE PROTEIN DSBE"/>
    <property type="match status" value="1"/>
</dbReference>
<name>A0A4S1E2B6_9FLAO</name>
<evidence type="ECO:0000259" key="2">
    <source>
        <dbReference type="PROSITE" id="PS51352"/>
    </source>
</evidence>
<dbReference type="SUPFAM" id="SSF52833">
    <property type="entry name" value="Thioredoxin-like"/>
    <property type="match status" value="1"/>
</dbReference>
<organism evidence="3 4">
    <name type="scientific">Flavivirga rizhaonensis</name>
    <dbReference type="NCBI Taxonomy" id="2559571"/>
    <lineage>
        <taxon>Bacteria</taxon>
        <taxon>Pseudomonadati</taxon>
        <taxon>Bacteroidota</taxon>
        <taxon>Flavobacteriia</taxon>
        <taxon>Flavobacteriales</taxon>
        <taxon>Flavobacteriaceae</taxon>
        <taxon>Flavivirga</taxon>
    </lineage>
</organism>
<dbReference type="PANTHER" id="PTHR42852:SF13">
    <property type="entry name" value="PROTEIN DIPZ"/>
    <property type="match status" value="1"/>
</dbReference>
<evidence type="ECO:0000313" key="3">
    <source>
        <dbReference type="EMBL" id="TGV04881.1"/>
    </source>
</evidence>
<dbReference type="GO" id="GO:0016491">
    <property type="term" value="F:oxidoreductase activity"/>
    <property type="evidence" value="ECO:0007669"/>
    <property type="project" value="InterPro"/>
</dbReference>
<evidence type="ECO:0000313" key="4">
    <source>
        <dbReference type="Proteomes" id="UP000307602"/>
    </source>
</evidence>
<keyword evidence="1" id="KW-0175">Coiled coil</keyword>
<proteinExistence type="predicted"/>
<dbReference type="AlphaFoldDB" id="A0A4S1E2B6"/>
<sequence>MKTLLKIKYLVISLFIIILTVINCKEDPKHDGFTISGTINGLDSGWVKLIKPRVFFTDTITVLDSTEIKNGKFTFKGKVDHVDYVQLNLAPRLNAYFFLENSPITLDVNIDNAEKGSGYIPPIVTGSKTQDLYDLQRAKIDSIRGQNKYLVFKKQRQDVIEAKRTNDKAFLEQVQANMVASESLEDELQEELKKYKIQFLKENPSSPVSVHIFGITFSEIVMNREEMKAVYSLFQGDALKANRFRALKKTYEDYIEKFAIGATVPDFTLKTLEGNDLTLSKVKGDYILVDFWASWCIPCRASFPHLKDIYNKYKTNGFEVVAVATGDKDDKWRKAIEKDQTVWKHVFDTAKDSKGKNGDIADAYGVPYLPTTYLLDNNRKIIGRNLSKKELEIKLEELFGY</sequence>
<dbReference type="InterPro" id="IPR000866">
    <property type="entry name" value="AhpC/TSA"/>
</dbReference>
<dbReference type="GO" id="GO:0016209">
    <property type="term" value="F:antioxidant activity"/>
    <property type="evidence" value="ECO:0007669"/>
    <property type="project" value="InterPro"/>
</dbReference>
<dbReference type="Pfam" id="PF14289">
    <property type="entry name" value="DUF4369"/>
    <property type="match status" value="1"/>
</dbReference>
<dbReference type="InterPro" id="IPR050553">
    <property type="entry name" value="Thioredoxin_ResA/DsbE_sf"/>
</dbReference>
<dbReference type="Gene3D" id="3.40.30.10">
    <property type="entry name" value="Glutaredoxin"/>
    <property type="match status" value="1"/>
</dbReference>
<dbReference type="CDD" id="cd02966">
    <property type="entry name" value="TlpA_like_family"/>
    <property type="match status" value="1"/>
</dbReference>
<protein>
    <submittedName>
        <fullName evidence="3">AhpC/TSA family protein</fullName>
    </submittedName>
</protein>
<dbReference type="PROSITE" id="PS51352">
    <property type="entry name" value="THIOREDOXIN_2"/>
    <property type="match status" value="1"/>
</dbReference>
<dbReference type="OrthoDB" id="1069091at2"/>
<feature type="coiled-coil region" evidence="1">
    <location>
        <begin position="171"/>
        <end position="198"/>
    </location>
</feature>
<dbReference type="Proteomes" id="UP000307602">
    <property type="component" value="Unassembled WGS sequence"/>
</dbReference>
<dbReference type="RefSeq" id="WP_135874855.1">
    <property type="nucleotide sequence ID" value="NZ_SRSO01000001.1"/>
</dbReference>
<dbReference type="InterPro" id="IPR036249">
    <property type="entry name" value="Thioredoxin-like_sf"/>
</dbReference>
<dbReference type="Pfam" id="PF00578">
    <property type="entry name" value="AhpC-TSA"/>
    <property type="match status" value="1"/>
</dbReference>